<reference evidence="3 4" key="1">
    <citation type="journal article" date="2022" name="Allergy">
        <title>Genome assembly and annotation of Periplaneta americana reveal a comprehensive cockroach allergen profile.</title>
        <authorList>
            <person name="Wang L."/>
            <person name="Xiong Q."/>
            <person name="Saelim N."/>
            <person name="Wang L."/>
            <person name="Nong W."/>
            <person name="Wan A.T."/>
            <person name="Shi M."/>
            <person name="Liu X."/>
            <person name="Cao Q."/>
            <person name="Hui J.H.L."/>
            <person name="Sookrung N."/>
            <person name="Leung T.F."/>
            <person name="Tungtrongchitr A."/>
            <person name="Tsui S.K.W."/>
        </authorList>
    </citation>
    <scope>NUCLEOTIDE SEQUENCE [LARGE SCALE GENOMIC DNA]</scope>
    <source>
        <strain evidence="3">PWHHKU_190912</strain>
    </source>
</reference>
<dbReference type="Gene3D" id="3.90.1150.10">
    <property type="entry name" value="Aspartate Aminotransferase, domain 1"/>
    <property type="match status" value="1"/>
</dbReference>
<dbReference type="Proteomes" id="UP001148838">
    <property type="component" value="Unassembled WGS sequence"/>
</dbReference>
<evidence type="ECO:0000259" key="2">
    <source>
        <dbReference type="Pfam" id="PF13358"/>
    </source>
</evidence>
<feature type="non-terminal residue" evidence="3">
    <location>
        <position position="1"/>
    </location>
</feature>
<dbReference type="Pfam" id="PF13358">
    <property type="entry name" value="DDE_3"/>
    <property type="match status" value="1"/>
</dbReference>
<comment type="caution">
    <text evidence="3">The sequence shown here is derived from an EMBL/GenBank/DDBJ whole genome shotgun (WGS) entry which is preliminary data.</text>
</comment>
<dbReference type="Gene3D" id="3.40.640.10">
    <property type="entry name" value="Type I PLP-dependent aspartate aminotransferase-like (Major domain)"/>
    <property type="match status" value="1"/>
</dbReference>
<evidence type="ECO:0000313" key="3">
    <source>
        <dbReference type="EMBL" id="KAJ4446715.1"/>
    </source>
</evidence>
<feature type="domain" description="Aminotransferase class V" evidence="1">
    <location>
        <begin position="10"/>
        <end position="266"/>
    </location>
</feature>
<organism evidence="3 4">
    <name type="scientific">Periplaneta americana</name>
    <name type="common">American cockroach</name>
    <name type="synonym">Blatta americana</name>
    <dbReference type="NCBI Taxonomy" id="6978"/>
    <lineage>
        <taxon>Eukaryota</taxon>
        <taxon>Metazoa</taxon>
        <taxon>Ecdysozoa</taxon>
        <taxon>Arthropoda</taxon>
        <taxon>Hexapoda</taxon>
        <taxon>Insecta</taxon>
        <taxon>Pterygota</taxon>
        <taxon>Neoptera</taxon>
        <taxon>Polyneoptera</taxon>
        <taxon>Dictyoptera</taxon>
        <taxon>Blattodea</taxon>
        <taxon>Blattoidea</taxon>
        <taxon>Blattidae</taxon>
        <taxon>Blattinae</taxon>
        <taxon>Periplaneta</taxon>
    </lineage>
</organism>
<dbReference type="InterPro" id="IPR015422">
    <property type="entry name" value="PyrdxlP-dep_Trfase_small"/>
</dbReference>
<feature type="domain" description="Tc1-like transposase DDE" evidence="2">
    <location>
        <begin position="451"/>
        <end position="511"/>
    </location>
</feature>
<dbReference type="Gene3D" id="3.30.420.10">
    <property type="entry name" value="Ribonuclease H-like superfamily/Ribonuclease H"/>
    <property type="match status" value="1"/>
</dbReference>
<dbReference type="PANTHER" id="PTHR43686">
    <property type="entry name" value="SULFURTRANSFERASE-RELATED"/>
    <property type="match status" value="1"/>
</dbReference>
<protein>
    <recommendedName>
        <fullName evidence="5">Aminotransferase class V domain-containing protein</fullName>
    </recommendedName>
</protein>
<dbReference type="InterPro" id="IPR036397">
    <property type="entry name" value="RNaseH_sf"/>
</dbReference>
<dbReference type="InterPro" id="IPR015421">
    <property type="entry name" value="PyrdxlP-dep_Trfase_major"/>
</dbReference>
<dbReference type="InterPro" id="IPR038717">
    <property type="entry name" value="Tc1-like_DDE_dom"/>
</dbReference>
<dbReference type="SUPFAM" id="SSF53383">
    <property type="entry name" value="PLP-dependent transferases"/>
    <property type="match status" value="1"/>
</dbReference>
<gene>
    <name evidence="3" type="ORF">ANN_13412</name>
</gene>
<name>A0ABQ8TMU8_PERAM</name>
<dbReference type="InterPro" id="IPR015424">
    <property type="entry name" value="PyrdxlP-dep_Trfase"/>
</dbReference>
<dbReference type="PANTHER" id="PTHR43686:SF1">
    <property type="entry name" value="AMINOTRAN_5 DOMAIN-CONTAINING PROTEIN"/>
    <property type="match status" value="1"/>
</dbReference>
<dbReference type="Pfam" id="PF00266">
    <property type="entry name" value="Aminotran_5"/>
    <property type="match status" value="1"/>
</dbReference>
<evidence type="ECO:0000313" key="4">
    <source>
        <dbReference type="Proteomes" id="UP001148838"/>
    </source>
</evidence>
<proteinExistence type="predicted"/>
<evidence type="ECO:0008006" key="5">
    <source>
        <dbReference type="Google" id="ProtNLM"/>
    </source>
</evidence>
<evidence type="ECO:0000259" key="1">
    <source>
        <dbReference type="Pfam" id="PF00266"/>
    </source>
</evidence>
<accession>A0ABQ8TMU8</accession>
<sequence>LCVIASVTCFQIVRVAERRDGFLDLDDLEQQLQLHQGSGRQLIGCFSAASNITGILADDIATTLLLHQYGALAFWDYAAAAPYVKLDMNPFLPGVDERAVYKDAMFFSVHKFIGGVQTPGVLIAKKSLFKNTTPNVCGGGTVFFVTREGHRYLQDTELREEGGTAAVVESVRAGLVMQLKETLGVQPIMSREEKITRMVLAHIRTIPELILLGSGSQSVRRLPIFSFMVRHPRGTFLHHNFVCTVLNDVFGIQARGGCACAGPYAQDLLGIDEELAQEYEAILLEDTRLDRTHLRRREEHSSFEMLRPGFARISLPFFMSDSEVAFVLEALKMVATEAWKLLPQYILNPETGEWRHHTNTVFRDRKWLGSIRYVDGKMTVNERRVSGHGTFPPQDYAECLQTARNIFNKARKSRVGGGCHTMGQDFWNASTGGLRRSLRIHFGKCNDPFRKRYPEGTLFFQQDNHPIHTANRIQRWFTRRRDVDPVDWPPNSPDMNPIQNLWAAIKRILRSNWAEQPPVWTPEELWDRVLDAWEEMAKNLDLFHNLVDSMPSRMRAVVDTGGLWTRY</sequence>
<dbReference type="EMBL" id="JAJSOF020000009">
    <property type="protein sequence ID" value="KAJ4446715.1"/>
    <property type="molecule type" value="Genomic_DNA"/>
</dbReference>
<dbReference type="InterPro" id="IPR000192">
    <property type="entry name" value="Aminotrans_V_dom"/>
</dbReference>
<keyword evidence="4" id="KW-1185">Reference proteome</keyword>